<protein>
    <recommendedName>
        <fullName evidence="4">CST complex subunit CTC1</fullName>
    </recommendedName>
</protein>
<evidence type="ECO:0000313" key="3">
    <source>
        <dbReference type="Proteomes" id="UP001057375"/>
    </source>
</evidence>
<accession>A0ABQ5KQ38</accession>
<gene>
    <name evidence="2" type="ORF">ADUPG1_007935</name>
</gene>
<organism evidence="2 3">
    <name type="scientific">Aduncisulcus paluster</name>
    <dbReference type="NCBI Taxonomy" id="2918883"/>
    <lineage>
        <taxon>Eukaryota</taxon>
        <taxon>Metamonada</taxon>
        <taxon>Carpediemonas-like organisms</taxon>
        <taxon>Aduncisulcus</taxon>
    </lineage>
</organism>
<comment type="caution">
    <text evidence="2">The sequence shown here is derived from an EMBL/GenBank/DDBJ whole genome shotgun (WGS) entry which is preliminary data.</text>
</comment>
<sequence length="961" mass="108337">MVVNPMSCQILHNIRKTAKKMMGSAGLISRSRRSASPHHFRDITQFFRQPVMVDPHVADEAFQRVSNGLGFGELTEERISHKHSTPEPVQSPASLSLSSLFVSVNIGKDLSRMLNVTQCRVYPLESTRIIPMSVPSCYDPSTMPYSKTKAMSCEKKEEKTSLSSVFDQFYPCSFIFLTVEGLWDYVSLFLKSIEFIGFEKTRTDLPSFFISPHFQTKMTETKEPLRTFSLSDRSSVVKRHSPQYSSEETLSFAGMGKHGPSFTSQNKQKDWDSNFHSAICVMSKVQSCDVSLQSVVTLLRSGQIVCQQNQGRFLFILTQNFDVIFVFSYFAGGCVRFSLSKRHIQFDFGEEPAKKSENIILLSGFCSHQPNHIESPVDIVSQPIYISIYRKNMIYIMKGHISDLSFVEMTILTCVPIPYAPYGPCYLFPHQGQSKMTLPIPKDHSRFVLFLPYVCRGSKFACGCVWEIGPSFACCLCQPSWIQSKSELEAQQISREKEEEEEEEEYYFGSERSKQGDGVESQISHIRCQGSVVSIRKFTPNLPLLHSKEHIKSPGKNQETSDQGSFPHVLSNVPFSARMFSLHHIPGFSAFLLIVGGGLIHNDILQLSYDISLYNYETGELFPISEFPFKKKEFVLLSNLVSVQNIHQSLDSHAKSVHISLNGSNLFFLWQPRGSDFSYSSSFNVVSRCWNHSDSLSFDDYHELRVYSDLYNIGAAGSLSQNLINILECSQDSKKREKIIFDIIKHHVENKISRSLGVPVSAPSFSSLSIFSLPCSRISLHSDTIPSGGQPLSVSECCITVSSGLVSSSKLVVVKSITSSDCEHAMDIIHEFSKCRREVAHTSLSIQKLFDTSILSQPISSKQAHLIQENYIQHGCSLFSSLKGWYGIVSEITRKFLSFKSSLRFQDKSKDKYLETVSLTPIDPVARLAQHSEPKSKEIDDGLCDIFMDLLFPIQHIEIPV</sequence>
<dbReference type="EMBL" id="BQXS01010836">
    <property type="protein sequence ID" value="GKT34609.1"/>
    <property type="molecule type" value="Genomic_DNA"/>
</dbReference>
<reference evidence="2" key="1">
    <citation type="submission" date="2022-03" db="EMBL/GenBank/DDBJ databases">
        <title>Draft genome sequence of Aduncisulcus paluster, a free-living microaerophilic Fornicata.</title>
        <authorList>
            <person name="Yuyama I."/>
            <person name="Kume K."/>
            <person name="Tamura T."/>
            <person name="Inagaki Y."/>
            <person name="Hashimoto T."/>
        </authorList>
    </citation>
    <scope>NUCLEOTIDE SEQUENCE</scope>
    <source>
        <strain evidence="2">NY0171</strain>
    </source>
</reference>
<feature type="region of interest" description="Disordered" evidence="1">
    <location>
        <begin position="492"/>
        <end position="518"/>
    </location>
</feature>
<dbReference type="Proteomes" id="UP001057375">
    <property type="component" value="Unassembled WGS sequence"/>
</dbReference>
<evidence type="ECO:0000313" key="2">
    <source>
        <dbReference type="EMBL" id="GKT34609.1"/>
    </source>
</evidence>
<keyword evidence="3" id="KW-1185">Reference proteome</keyword>
<name>A0ABQ5KQ38_9EUKA</name>
<evidence type="ECO:0008006" key="4">
    <source>
        <dbReference type="Google" id="ProtNLM"/>
    </source>
</evidence>
<proteinExistence type="predicted"/>
<evidence type="ECO:0000256" key="1">
    <source>
        <dbReference type="SAM" id="MobiDB-lite"/>
    </source>
</evidence>